<organism evidence="2 3">
    <name type="scientific">Parascaris equorum</name>
    <name type="common">Equine roundworm</name>
    <dbReference type="NCBI Taxonomy" id="6256"/>
    <lineage>
        <taxon>Eukaryota</taxon>
        <taxon>Metazoa</taxon>
        <taxon>Ecdysozoa</taxon>
        <taxon>Nematoda</taxon>
        <taxon>Chromadorea</taxon>
        <taxon>Rhabditida</taxon>
        <taxon>Spirurina</taxon>
        <taxon>Ascaridomorpha</taxon>
        <taxon>Ascaridoidea</taxon>
        <taxon>Ascarididae</taxon>
        <taxon>Parascaris</taxon>
    </lineage>
</organism>
<dbReference type="Proteomes" id="UP000887564">
    <property type="component" value="Unplaced"/>
</dbReference>
<dbReference type="WBParaSite" id="PEQ_0001067601-mRNA-1">
    <property type="protein sequence ID" value="PEQ_0001067601-mRNA-1"/>
    <property type="gene ID" value="PEQ_0001067601"/>
</dbReference>
<evidence type="ECO:0000256" key="1">
    <source>
        <dbReference type="SAM" id="MobiDB-lite"/>
    </source>
</evidence>
<keyword evidence="2" id="KW-1185">Reference proteome</keyword>
<proteinExistence type="predicted"/>
<accession>A0A914S931</accession>
<evidence type="ECO:0000313" key="2">
    <source>
        <dbReference type="Proteomes" id="UP000887564"/>
    </source>
</evidence>
<protein>
    <submittedName>
        <fullName evidence="3">Uncharacterized protein</fullName>
    </submittedName>
</protein>
<name>A0A914S931_PAREQ</name>
<evidence type="ECO:0000313" key="3">
    <source>
        <dbReference type="WBParaSite" id="PEQ_0001067601-mRNA-1"/>
    </source>
</evidence>
<dbReference type="AlphaFoldDB" id="A0A914S931"/>
<feature type="compositionally biased region" description="Acidic residues" evidence="1">
    <location>
        <begin position="17"/>
        <end position="51"/>
    </location>
</feature>
<feature type="region of interest" description="Disordered" evidence="1">
    <location>
        <begin position="1"/>
        <end position="51"/>
    </location>
</feature>
<sequence>MDLEENNEMEMLSNSESFDDGDGEDDDGDDDGDDGDDDGDDDDGDDCLISE</sequence>
<reference evidence="3" key="1">
    <citation type="submission" date="2022-11" db="UniProtKB">
        <authorList>
            <consortium name="WormBaseParasite"/>
        </authorList>
    </citation>
    <scope>IDENTIFICATION</scope>
</reference>